<dbReference type="EnsemblPlants" id="TuG1812G0500004008.01.T02">
    <property type="protein sequence ID" value="TuG1812G0500004008.01.T02"/>
    <property type="gene ID" value="TuG1812G0500004008.01"/>
</dbReference>
<reference evidence="1" key="2">
    <citation type="submission" date="2018-03" db="EMBL/GenBank/DDBJ databases">
        <title>The Triticum urartu genome reveals the dynamic nature of wheat genome evolution.</title>
        <authorList>
            <person name="Ling H."/>
            <person name="Ma B."/>
            <person name="Shi X."/>
            <person name="Liu H."/>
            <person name="Dong L."/>
            <person name="Sun H."/>
            <person name="Cao Y."/>
            <person name="Gao Q."/>
            <person name="Zheng S."/>
            <person name="Li Y."/>
            <person name="Yu Y."/>
            <person name="Du H."/>
            <person name="Qi M."/>
            <person name="Li Y."/>
            <person name="Yu H."/>
            <person name="Cui Y."/>
            <person name="Wang N."/>
            <person name="Chen C."/>
            <person name="Wu H."/>
            <person name="Zhao Y."/>
            <person name="Zhang J."/>
            <person name="Li Y."/>
            <person name="Zhou W."/>
            <person name="Zhang B."/>
            <person name="Hu W."/>
            <person name="Eijk M."/>
            <person name="Tang J."/>
            <person name="Witsenboer H."/>
            <person name="Zhao S."/>
            <person name="Li Z."/>
            <person name="Zhang A."/>
            <person name="Wang D."/>
            <person name="Liang C."/>
        </authorList>
    </citation>
    <scope>NUCLEOTIDE SEQUENCE [LARGE SCALE GENOMIC DNA]</scope>
    <source>
        <strain evidence="1">cv. G1812</strain>
    </source>
</reference>
<dbReference type="Gramene" id="TuG1812G0500004008.01.T02">
    <property type="protein sequence ID" value="TuG1812G0500004008.01.T02"/>
    <property type="gene ID" value="TuG1812G0500004008.01"/>
</dbReference>
<organism evidence="1 2">
    <name type="scientific">Triticum urartu</name>
    <name type="common">Red wild einkorn</name>
    <name type="synonym">Crithodium urartu</name>
    <dbReference type="NCBI Taxonomy" id="4572"/>
    <lineage>
        <taxon>Eukaryota</taxon>
        <taxon>Viridiplantae</taxon>
        <taxon>Streptophyta</taxon>
        <taxon>Embryophyta</taxon>
        <taxon>Tracheophyta</taxon>
        <taxon>Spermatophyta</taxon>
        <taxon>Magnoliopsida</taxon>
        <taxon>Liliopsida</taxon>
        <taxon>Poales</taxon>
        <taxon>Poaceae</taxon>
        <taxon>BOP clade</taxon>
        <taxon>Pooideae</taxon>
        <taxon>Triticodae</taxon>
        <taxon>Triticeae</taxon>
        <taxon>Triticinae</taxon>
        <taxon>Triticum</taxon>
    </lineage>
</organism>
<dbReference type="Gramene" id="TuG1812G0500004008.01.T01">
    <property type="protein sequence ID" value="TuG1812G0500004008.01.T01"/>
    <property type="gene ID" value="TuG1812G0500004008.01"/>
</dbReference>
<dbReference type="Proteomes" id="UP000015106">
    <property type="component" value="Chromosome 5"/>
</dbReference>
<accession>A0A8R7UJW9</accession>
<dbReference type="AlphaFoldDB" id="A0A8R7UJW9"/>
<protein>
    <submittedName>
        <fullName evidence="1">Uncharacterized protein</fullName>
    </submittedName>
</protein>
<evidence type="ECO:0000313" key="2">
    <source>
        <dbReference type="Proteomes" id="UP000015106"/>
    </source>
</evidence>
<keyword evidence="2" id="KW-1185">Reference proteome</keyword>
<reference evidence="1" key="3">
    <citation type="submission" date="2022-06" db="UniProtKB">
        <authorList>
            <consortium name="EnsemblPlants"/>
        </authorList>
    </citation>
    <scope>IDENTIFICATION</scope>
</reference>
<sequence length="89" mass="9711">MLLKLKVSSANLQPRLSNNLIPKLQGKFKGLNWTMEAVGSISAKEAAVMEGMVTAATVSSLNLKEFEKYYLLARTPFAGYDDVELGQSS</sequence>
<name>A0A8R7UJW9_TRIUA</name>
<evidence type="ECO:0000313" key="1">
    <source>
        <dbReference type="EnsemblPlants" id="TuG1812G0500004008.01.T02"/>
    </source>
</evidence>
<dbReference type="EnsemblPlants" id="TuG1812G0500004008.01.T01">
    <property type="protein sequence ID" value="TuG1812G0500004008.01.T01"/>
    <property type="gene ID" value="TuG1812G0500004008.01"/>
</dbReference>
<proteinExistence type="predicted"/>
<reference evidence="2" key="1">
    <citation type="journal article" date="2013" name="Nature">
        <title>Draft genome of the wheat A-genome progenitor Triticum urartu.</title>
        <authorList>
            <person name="Ling H.Q."/>
            <person name="Zhao S."/>
            <person name="Liu D."/>
            <person name="Wang J."/>
            <person name="Sun H."/>
            <person name="Zhang C."/>
            <person name="Fan H."/>
            <person name="Li D."/>
            <person name="Dong L."/>
            <person name="Tao Y."/>
            <person name="Gao C."/>
            <person name="Wu H."/>
            <person name="Li Y."/>
            <person name="Cui Y."/>
            <person name="Guo X."/>
            <person name="Zheng S."/>
            <person name="Wang B."/>
            <person name="Yu K."/>
            <person name="Liang Q."/>
            <person name="Yang W."/>
            <person name="Lou X."/>
            <person name="Chen J."/>
            <person name="Feng M."/>
            <person name="Jian J."/>
            <person name="Zhang X."/>
            <person name="Luo G."/>
            <person name="Jiang Y."/>
            <person name="Liu J."/>
            <person name="Wang Z."/>
            <person name="Sha Y."/>
            <person name="Zhang B."/>
            <person name="Wu H."/>
            <person name="Tang D."/>
            <person name="Shen Q."/>
            <person name="Xue P."/>
            <person name="Zou S."/>
            <person name="Wang X."/>
            <person name="Liu X."/>
            <person name="Wang F."/>
            <person name="Yang Y."/>
            <person name="An X."/>
            <person name="Dong Z."/>
            <person name="Zhang K."/>
            <person name="Zhang X."/>
            <person name="Luo M.C."/>
            <person name="Dvorak J."/>
            <person name="Tong Y."/>
            <person name="Wang J."/>
            <person name="Yang H."/>
            <person name="Li Z."/>
            <person name="Wang D."/>
            <person name="Zhang A."/>
            <person name="Wang J."/>
        </authorList>
    </citation>
    <scope>NUCLEOTIDE SEQUENCE</scope>
    <source>
        <strain evidence="2">cv. G1812</strain>
    </source>
</reference>